<dbReference type="InterPro" id="IPR011990">
    <property type="entry name" value="TPR-like_helical_dom_sf"/>
</dbReference>
<organism evidence="5 6">
    <name type="scientific">Galdieria sulphuraria</name>
    <name type="common">Red alga</name>
    <dbReference type="NCBI Taxonomy" id="130081"/>
    <lineage>
        <taxon>Eukaryota</taxon>
        <taxon>Rhodophyta</taxon>
        <taxon>Bangiophyceae</taxon>
        <taxon>Galdieriales</taxon>
        <taxon>Galdieriaceae</taxon>
        <taxon>Galdieria</taxon>
    </lineage>
</organism>
<reference evidence="6" key="1">
    <citation type="journal article" date="2013" name="Science">
        <title>Gene transfer from bacteria and archaea facilitated evolution of an extremophilic eukaryote.</title>
        <authorList>
            <person name="Schonknecht G."/>
            <person name="Chen W.H."/>
            <person name="Ternes C.M."/>
            <person name="Barbier G.G."/>
            <person name="Shrestha R.P."/>
            <person name="Stanke M."/>
            <person name="Brautigam A."/>
            <person name="Baker B.J."/>
            <person name="Banfield J.F."/>
            <person name="Garavito R.M."/>
            <person name="Carr K."/>
            <person name="Wilkerson C."/>
            <person name="Rensing S.A."/>
            <person name="Gagneul D."/>
            <person name="Dickenson N.E."/>
            <person name="Oesterhelt C."/>
            <person name="Lercher M.J."/>
            <person name="Weber A.P."/>
        </authorList>
    </citation>
    <scope>NUCLEOTIDE SEQUENCE [LARGE SCALE GENOMIC DNA]</scope>
    <source>
        <strain evidence="6">074W</strain>
    </source>
</reference>
<dbReference type="EMBL" id="KB454490">
    <property type="protein sequence ID" value="EME31751.1"/>
    <property type="molecule type" value="Genomic_DNA"/>
</dbReference>
<feature type="compositionally biased region" description="Acidic residues" evidence="4">
    <location>
        <begin position="375"/>
        <end position="385"/>
    </location>
</feature>
<gene>
    <name evidence="5" type="ORF">Gasu_11260</name>
</gene>
<evidence type="ECO:0000256" key="4">
    <source>
        <dbReference type="SAM" id="MobiDB-lite"/>
    </source>
</evidence>
<keyword evidence="3" id="KW-0539">Nucleus</keyword>
<comment type="similarity">
    <text evidence="2">Belongs to the NRDE2 family.</text>
</comment>
<dbReference type="KEGG" id="gsl:Gasu_11260"/>
<dbReference type="PANTHER" id="PTHR13471">
    <property type="entry name" value="TETRATRICOPEPTIDE-LIKE HELICAL"/>
    <property type="match status" value="1"/>
</dbReference>
<dbReference type="Gene3D" id="1.25.40.10">
    <property type="entry name" value="Tetratricopeptide repeat domain"/>
    <property type="match status" value="1"/>
</dbReference>
<sequence length="868" mass="100627">MTDNQSFRVDSSGDRNNLIFESLYKADIPEYTNQGTICHPNYRRTLGAKFTSVSLMDSSSNRFCDSKVQRQLKKSSGMRVLKNSSNNRKFQEFEPLCNTSQNVEKLQEQVVSQATRLNSELDKDLCNEQLWLQLVDLQNRYYDLGLLNKKSMVDKKLSIIIKALESIPNSEDLLLLYISIMAGLCDNETMFSLFRRALQCSPTSLKIHLLRCRFVLSSLESFSLYSMENICREAFDCLCASNFVHGLYFVITFIRILFESGWKQKAVGICQALVEFFCFRIDNRTDLPTESGRIRKFEERNLFILFWKSFAPRIGEMPRHNWTDWLVIFLGAVEKHYDLIRKLEQDDSEDSDSESSSSSSLEEFGIPAKLPSIEEKEEDEQEWMDSDASFSSPELSETSSICDRREGELNLLLTSRLVGNEFTEWILEEERDAMENSFECSLEHLLQFENDSLNTLFGSSAEYYCLPRDITHFIPQNCNIDRSICYQMVIELLLSLRGWPFLDSIASLIPFDLQNIQLKEETVSNSFSLCHPRDVEMPSYSSKMLLFRLFDQIWPSLSDMNRLLSEWLLGSGYCRVLKGTTLKENVPISFISNVYDSLLFSKASIFHLGHLEERDSYSLRIAEAFIFFEGAVGGFSKGRSTAKRLLKTCESFSLYTTFAELLIHEDLLEESKSVYYSCLNRLNDSSWKGTDCCRVILSFLFYLLNHVSEDWRTKKTKCHSIFRVFIGKFGGIEESLSLTETMMIKNKLQKLSNERMSVSWSLGEEMHHFSVLACQLMFEWLLGGVHRARDVLHKIENDLAFTIQRNERNEEVYSIVLVKLRQLLCLFTFLDWQYSGESNIRTIRSYMEEALEKFPADELLLFIFCSVV</sequence>
<dbReference type="OrthoDB" id="297219at2759"/>
<dbReference type="RefSeq" id="XP_005708271.1">
    <property type="nucleotide sequence ID" value="XM_005708214.1"/>
</dbReference>
<proteinExistence type="inferred from homology"/>
<dbReference type="Gramene" id="EME31751">
    <property type="protein sequence ID" value="EME31751"/>
    <property type="gene ID" value="Gasu_11260"/>
</dbReference>
<feature type="compositionally biased region" description="Low complexity" evidence="4">
    <location>
        <begin position="389"/>
        <end position="400"/>
    </location>
</feature>
<evidence type="ECO:0000256" key="2">
    <source>
        <dbReference type="ARBA" id="ARBA00009265"/>
    </source>
</evidence>
<protein>
    <submittedName>
        <fullName evidence="5">Uncharacterized protein</fullName>
    </submittedName>
</protein>
<dbReference type="STRING" id="130081.M2W7F7"/>
<dbReference type="InterPro" id="IPR013633">
    <property type="entry name" value="NRDE-2"/>
</dbReference>
<dbReference type="GO" id="GO:1902369">
    <property type="term" value="P:negative regulation of RNA catabolic process"/>
    <property type="evidence" value="ECO:0007669"/>
    <property type="project" value="TreeGrafter"/>
</dbReference>
<keyword evidence="6" id="KW-1185">Reference proteome</keyword>
<dbReference type="GeneID" id="17090374"/>
<dbReference type="GO" id="GO:0071013">
    <property type="term" value="C:catalytic step 2 spliceosome"/>
    <property type="evidence" value="ECO:0007669"/>
    <property type="project" value="TreeGrafter"/>
</dbReference>
<dbReference type="Proteomes" id="UP000030680">
    <property type="component" value="Unassembled WGS sequence"/>
</dbReference>
<dbReference type="PANTHER" id="PTHR13471:SF0">
    <property type="entry name" value="NUCLEAR EXOSOME REGULATOR NRDE2"/>
    <property type="match status" value="1"/>
</dbReference>
<evidence type="ECO:0000313" key="5">
    <source>
        <dbReference type="EMBL" id="EME31751.1"/>
    </source>
</evidence>
<feature type="region of interest" description="Disordered" evidence="4">
    <location>
        <begin position="371"/>
        <end position="401"/>
    </location>
</feature>
<dbReference type="GO" id="GO:0031048">
    <property type="term" value="P:regulatory ncRNA-mediated heterochromatin formation"/>
    <property type="evidence" value="ECO:0007669"/>
    <property type="project" value="TreeGrafter"/>
</dbReference>
<evidence type="ECO:0000313" key="6">
    <source>
        <dbReference type="Proteomes" id="UP000030680"/>
    </source>
</evidence>
<comment type="subcellular location">
    <subcellularLocation>
        <location evidence="1">Nucleus</location>
    </subcellularLocation>
</comment>
<name>M2W7F7_GALSU</name>
<dbReference type="Pfam" id="PF08424">
    <property type="entry name" value="NRDE-2"/>
    <property type="match status" value="1"/>
</dbReference>
<dbReference type="AlphaFoldDB" id="M2W7F7"/>
<evidence type="ECO:0000256" key="1">
    <source>
        <dbReference type="ARBA" id="ARBA00004123"/>
    </source>
</evidence>
<evidence type="ECO:0000256" key="3">
    <source>
        <dbReference type="ARBA" id="ARBA00023242"/>
    </source>
</evidence>
<accession>M2W7F7</accession>